<name>A0A1T4VYU8_9BACT</name>
<dbReference type="EMBL" id="FUYA01000003">
    <property type="protein sequence ID" value="SKA70069.1"/>
    <property type="molecule type" value="Genomic_DNA"/>
</dbReference>
<evidence type="ECO:0000256" key="1">
    <source>
        <dbReference type="ARBA" id="ARBA00022741"/>
    </source>
</evidence>
<dbReference type="InterPro" id="IPR000330">
    <property type="entry name" value="SNF2_N"/>
</dbReference>
<dbReference type="PROSITE" id="PS51192">
    <property type="entry name" value="HELICASE_ATP_BIND_1"/>
    <property type="match status" value="1"/>
</dbReference>
<evidence type="ECO:0000256" key="2">
    <source>
        <dbReference type="ARBA" id="ARBA00022801"/>
    </source>
</evidence>
<dbReference type="Pfam" id="PF00271">
    <property type="entry name" value="Helicase_C"/>
    <property type="match status" value="1"/>
</dbReference>
<dbReference type="SMART" id="SM00490">
    <property type="entry name" value="HELICc"/>
    <property type="match status" value="1"/>
</dbReference>
<dbReference type="Pfam" id="PF00176">
    <property type="entry name" value="SNF2-rel_dom"/>
    <property type="match status" value="1"/>
</dbReference>
<dbReference type="GO" id="GO:0004386">
    <property type="term" value="F:helicase activity"/>
    <property type="evidence" value="ECO:0007669"/>
    <property type="project" value="UniProtKB-KW"/>
</dbReference>
<evidence type="ECO:0000256" key="3">
    <source>
        <dbReference type="ARBA" id="ARBA00022806"/>
    </source>
</evidence>
<dbReference type="PANTHER" id="PTHR45766:SF6">
    <property type="entry name" value="SWI_SNF-RELATED MATRIX-ASSOCIATED ACTIN-DEPENDENT REGULATOR OF CHROMATIN SUBFAMILY A-LIKE PROTEIN 1"/>
    <property type="match status" value="1"/>
</dbReference>
<feature type="coiled-coil region" evidence="5">
    <location>
        <begin position="699"/>
        <end position="726"/>
    </location>
</feature>
<organism evidence="8 9">
    <name type="scientific">Desulfobaculum bizertense DSM 18034</name>
    <dbReference type="NCBI Taxonomy" id="1121442"/>
    <lineage>
        <taxon>Bacteria</taxon>
        <taxon>Pseudomonadati</taxon>
        <taxon>Thermodesulfobacteriota</taxon>
        <taxon>Desulfovibrionia</taxon>
        <taxon>Desulfovibrionales</taxon>
        <taxon>Desulfovibrionaceae</taxon>
        <taxon>Desulfobaculum</taxon>
    </lineage>
</organism>
<dbReference type="PANTHER" id="PTHR45766">
    <property type="entry name" value="DNA ANNEALING HELICASE AND ENDONUCLEASE ZRANB3 FAMILY MEMBER"/>
    <property type="match status" value="1"/>
</dbReference>
<dbReference type="PROSITE" id="PS51194">
    <property type="entry name" value="HELICASE_CTER"/>
    <property type="match status" value="1"/>
</dbReference>
<dbReference type="CDD" id="cd18011">
    <property type="entry name" value="DEXDc_RapA"/>
    <property type="match status" value="1"/>
</dbReference>
<dbReference type="InterPro" id="IPR057342">
    <property type="entry name" value="DEXDc_RapA"/>
</dbReference>
<dbReference type="GO" id="GO:0016787">
    <property type="term" value="F:hydrolase activity"/>
    <property type="evidence" value="ECO:0007669"/>
    <property type="project" value="UniProtKB-KW"/>
</dbReference>
<dbReference type="SUPFAM" id="SSF52540">
    <property type="entry name" value="P-loop containing nucleoside triphosphate hydrolases"/>
    <property type="match status" value="2"/>
</dbReference>
<evidence type="ECO:0000259" key="6">
    <source>
        <dbReference type="PROSITE" id="PS51192"/>
    </source>
</evidence>
<dbReference type="RefSeq" id="WP_078684566.1">
    <property type="nucleotide sequence ID" value="NZ_FUYA01000003.1"/>
</dbReference>
<dbReference type="CDD" id="cd18793">
    <property type="entry name" value="SF2_C_SNF"/>
    <property type="match status" value="1"/>
</dbReference>
<dbReference type="OrthoDB" id="18878at2"/>
<dbReference type="STRING" id="1121442.SAMN02745702_01273"/>
<dbReference type="InterPro" id="IPR027417">
    <property type="entry name" value="P-loop_NTPase"/>
</dbReference>
<dbReference type="InterPro" id="IPR014001">
    <property type="entry name" value="Helicase_ATP-bd"/>
</dbReference>
<evidence type="ECO:0000313" key="8">
    <source>
        <dbReference type="EMBL" id="SKA70069.1"/>
    </source>
</evidence>
<dbReference type="SMART" id="SM00487">
    <property type="entry name" value="DEXDc"/>
    <property type="match status" value="1"/>
</dbReference>
<keyword evidence="3 8" id="KW-0347">Helicase</keyword>
<keyword evidence="4" id="KW-0067">ATP-binding</keyword>
<evidence type="ECO:0000256" key="5">
    <source>
        <dbReference type="SAM" id="Coils"/>
    </source>
</evidence>
<dbReference type="Gene3D" id="3.40.50.300">
    <property type="entry name" value="P-loop containing nucleotide triphosphate hydrolases"/>
    <property type="match status" value="1"/>
</dbReference>
<accession>A0A1T4VYU8</accession>
<keyword evidence="2" id="KW-0378">Hydrolase</keyword>
<keyword evidence="9" id="KW-1185">Reference proteome</keyword>
<evidence type="ECO:0000259" key="7">
    <source>
        <dbReference type="PROSITE" id="PS51194"/>
    </source>
</evidence>
<dbReference type="AlphaFoldDB" id="A0A1T4VYU8"/>
<feature type="coiled-coil region" evidence="5">
    <location>
        <begin position="995"/>
        <end position="1030"/>
    </location>
</feature>
<gene>
    <name evidence="8" type="ORF">SAMN02745702_01273</name>
</gene>
<protein>
    <submittedName>
        <fullName evidence="8">Helicase conserved C-terminal domain-containing protein</fullName>
    </submittedName>
</protein>
<dbReference type="InterPro" id="IPR049730">
    <property type="entry name" value="SNF2/RAD54-like_C"/>
</dbReference>
<feature type="domain" description="Helicase ATP-binding" evidence="6">
    <location>
        <begin position="121"/>
        <end position="314"/>
    </location>
</feature>
<keyword evidence="5" id="KW-0175">Coiled coil</keyword>
<dbReference type="GO" id="GO:0005524">
    <property type="term" value="F:ATP binding"/>
    <property type="evidence" value="ECO:0007669"/>
    <property type="project" value="UniProtKB-KW"/>
</dbReference>
<evidence type="ECO:0000256" key="4">
    <source>
        <dbReference type="ARBA" id="ARBA00022840"/>
    </source>
</evidence>
<reference evidence="8 9" key="1">
    <citation type="submission" date="2017-02" db="EMBL/GenBank/DDBJ databases">
        <authorList>
            <person name="Peterson S.W."/>
        </authorList>
    </citation>
    <scope>NUCLEOTIDE SEQUENCE [LARGE SCALE GENOMIC DNA]</scope>
    <source>
        <strain evidence="8 9">DSM 18034</strain>
    </source>
</reference>
<dbReference type="Gene3D" id="3.40.50.10810">
    <property type="entry name" value="Tandem AAA-ATPase domain"/>
    <property type="match status" value="1"/>
</dbReference>
<dbReference type="InterPro" id="IPR001650">
    <property type="entry name" value="Helicase_C-like"/>
</dbReference>
<dbReference type="Proteomes" id="UP000189733">
    <property type="component" value="Unassembled WGS sequence"/>
</dbReference>
<feature type="domain" description="Helicase C-terminal" evidence="7">
    <location>
        <begin position="529"/>
        <end position="689"/>
    </location>
</feature>
<keyword evidence="1" id="KW-0547">Nucleotide-binding</keyword>
<evidence type="ECO:0000313" key="9">
    <source>
        <dbReference type="Proteomes" id="UP000189733"/>
    </source>
</evidence>
<sequence>MPDAQPLVDFEAGQQVIDINNPSLPGIYTGRHRKAGSAIMVELRFPNGTTKFRPLSILEIVNSEATKDLKEQVKSKRFGRLIDLQRLVTYEKLKGTLHEVIYSMEAAQIDFYPYQFKPVLKFINSPTERLILADEVGLGKTIESGLVWTEMQARYRSNRLLVVCPRILAEKWREELRGKFQLDAQIVDFNGLRHAFDELKVNGPEHSFVLIGTYTGLRPPKAERAVLKIPPEEGASSSPKTDLLRELRFWDEEYPPLDMVIFDEAHNMRNQATTTFHLGECLSANARAVLCVSATPVNNSNIDLHSLLRLVDEDFFSTQSSFDDLIDLNRPSVHAANALSQSPVDVEALKWAVKGMEKSEYINESPLFEQFLKKLDALDQADFCDAGELSQCQDIVEKLNLLGSYVNRTRRVQVKENRPQRVPQVVSVEYTSQEMSLYQAILNIVRQRCKVNKKAFHVFQVMTLQLMAASCLPAFSERILSEQLFDDENLIGEALGDSGFESVSSFGAFQERDQLNELLEYDFEKNDSKFKELLTVVKAKKNEKIIVFAYYRPTLSYLRRRLLESGEDVAIIHGGIPMANRWAEIERFRNSTGPRILLASEVGSEGIDLQFCHVIVNYDLPWNPMRVEQRIGRIDRVGQKARRLLIINFKIAGTIEERIHERLHEKLEIFKNSLGDLDEVIGEEVKKLTISLLGNELTADEERRKIAQTQQAIENKLNMMRELEASGDAFIAFSDYVQKKVEEDRGRGRYIQPAELESYISDFFARHFKGTEINYNTPINGCLRIRLSEDAKISLGDFIHGDQSLSAKPLRRKEICITFSREVMQKLNSDQRRRIFFVNHLSPLIRWVTQINKDKEHNFYKLAAIRAASESVPSGVYLYRVERWVMKGINSIEKLAYGLINLDTGMCYSSSDSEIFFQEIINDGRDWDYRDYDEDVLLCSFDVLEENMQEEFDVEVTQFEIENKNILQTKSKRVATIFDRRIEQDKRRLETLMIAEREERVCRMARGRLAKAKENKAQRLKALKESAKILPETEPVAVGIVRVER</sequence>
<proteinExistence type="predicted"/>
<dbReference type="InterPro" id="IPR038718">
    <property type="entry name" value="SNF2-like_sf"/>
</dbReference>